<keyword evidence="27" id="KW-1185">Reference proteome</keyword>
<feature type="domain" description="FZ" evidence="23">
    <location>
        <begin position="352"/>
        <end position="485"/>
    </location>
</feature>
<gene>
    <name evidence="26" type="ORF">RUM44_001986</name>
</gene>
<evidence type="ECO:0000256" key="6">
    <source>
        <dbReference type="ARBA" id="ARBA00022741"/>
    </source>
</evidence>
<organism evidence="26 27">
    <name type="scientific">Polyplax serrata</name>
    <name type="common">Common mouse louse</name>
    <dbReference type="NCBI Taxonomy" id="468196"/>
    <lineage>
        <taxon>Eukaryota</taxon>
        <taxon>Metazoa</taxon>
        <taxon>Ecdysozoa</taxon>
        <taxon>Arthropoda</taxon>
        <taxon>Hexapoda</taxon>
        <taxon>Insecta</taxon>
        <taxon>Pterygota</taxon>
        <taxon>Neoptera</taxon>
        <taxon>Paraneoptera</taxon>
        <taxon>Psocodea</taxon>
        <taxon>Troctomorpha</taxon>
        <taxon>Phthiraptera</taxon>
        <taxon>Anoplura</taxon>
        <taxon>Polyplacidae</taxon>
        <taxon>Polyplax</taxon>
    </lineage>
</organism>
<comment type="caution">
    <text evidence="26">The sequence shown here is derived from an EMBL/GenBank/DDBJ whole genome shotgun (WGS) entry which is preliminary data.</text>
</comment>
<keyword evidence="7" id="KW-0418">Kinase</keyword>
<comment type="caution">
    <text evidence="17">Lacks conserved residue(s) required for the propagation of feature annotation.</text>
</comment>
<dbReference type="InterPro" id="IPR001245">
    <property type="entry name" value="Ser-Thr/Tyr_kinase_cat_dom"/>
</dbReference>
<dbReference type="InterPro" id="IPR050122">
    <property type="entry name" value="RTK"/>
</dbReference>
<dbReference type="PROSITE" id="PS50070">
    <property type="entry name" value="KRINGLE_2"/>
    <property type="match status" value="1"/>
</dbReference>
<dbReference type="Gene3D" id="3.30.200.20">
    <property type="entry name" value="Phosphorylase Kinase, domain 1"/>
    <property type="match status" value="1"/>
</dbReference>
<evidence type="ECO:0000256" key="11">
    <source>
        <dbReference type="ARBA" id="ARBA00023137"/>
    </source>
</evidence>
<accession>A0ABR1AN46</accession>
<dbReference type="SUPFAM" id="SSF57440">
    <property type="entry name" value="Kringle-like"/>
    <property type="match status" value="1"/>
</dbReference>
<dbReference type="Proteomes" id="UP001359485">
    <property type="component" value="Unassembled WGS sequence"/>
</dbReference>
<evidence type="ECO:0000256" key="19">
    <source>
        <dbReference type="RuleBase" id="RU000312"/>
    </source>
</evidence>
<dbReference type="CDD" id="cd07459">
    <property type="entry name" value="CRD_TK_ROR_like"/>
    <property type="match status" value="1"/>
</dbReference>
<keyword evidence="11" id="KW-0829">Tyrosine-protein kinase</keyword>
<dbReference type="EC" id="2.7.10.1" evidence="19"/>
<evidence type="ECO:0000256" key="14">
    <source>
        <dbReference type="ARBA" id="ARBA00023180"/>
    </source>
</evidence>
<evidence type="ECO:0000256" key="21">
    <source>
        <dbReference type="SAM" id="Phobius"/>
    </source>
</evidence>
<evidence type="ECO:0000313" key="27">
    <source>
        <dbReference type="Proteomes" id="UP001359485"/>
    </source>
</evidence>
<dbReference type="SUPFAM" id="SSF56112">
    <property type="entry name" value="Protein kinase-like (PK-like)"/>
    <property type="match status" value="1"/>
</dbReference>
<feature type="compositionally biased region" description="Polar residues" evidence="20">
    <location>
        <begin position="1023"/>
        <end position="1034"/>
    </location>
</feature>
<dbReference type="InterPro" id="IPR038178">
    <property type="entry name" value="Kringle_sf"/>
</dbReference>
<keyword evidence="5 19" id="KW-0812">Transmembrane</keyword>
<dbReference type="InterPro" id="IPR000719">
    <property type="entry name" value="Prot_kinase_dom"/>
</dbReference>
<reference evidence="26 27" key="1">
    <citation type="submission" date="2023-09" db="EMBL/GenBank/DDBJ databases">
        <title>Genomes of two closely related lineages of the louse Polyplax serrata with different host specificities.</title>
        <authorList>
            <person name="Martinu J."/>
            <person name="Tarabai H."/>
            <person name="Stefka J."/>
            <person name="Hypsa V."/>
        </authorList>
    </citation>
    <scope>NUCLEOTIDE SEQUENCE [LARGE SCALE GENOMIC DNA]</scope>
    <source>
        <strain evidence="26">98ZLc_SE</strain>
    </source>
</reference>
<dbReference type="Pfam" id="PF00051">
    <property type="entry name" value="Kringle"/>
    <property type="match status" value="1"/>
</dbReference>
<dbReference type="SMART" id="SM00408">
    <property type="entry name" value="IGc2"/>
    <property type="match status" value="1"/>
</dbReference>
<evidence type="ECO:0000256" key="15">
    <source>
        <dbReference type="ARBA" id="ARBA00023319"/>
    </source>
</evidence>
<dbReference type="InterPro" id="IPR020635">
    <property type="entry name" value="Tyr_kinase_cat_dom"/>
</dbReference>
<dbReference type="InterPro" id="IPR013806">
    <property type="entry name" value="Kringle-like"/>
</dbReference>
<feature type="compositionally biased region" description="Pro residues" evidence="20">
    <location>
        <begin position="1002"/>
        <end position="1017"/>
    </location>
</feature>
<keyword evidence="9 21" id="KW-1133">Transmembrane helix</keyword>
<dbReference type="PROSITE" id="PS50835">
    <property type="entry name" value="IG_LIKE"/>
    <property type="match status" value="1"/>
</dbReference>
<dbReference type="InterPro" id="IPR011009">
    <property type="entry name" value="Kinase-like_dom_sf"/>
</dbReference>
<dbReference type="InterPro" id="IPR003598">
    <property type="entry name" value="Ig_sub2"/>
</dbReference>
<feature type="domain" description="Protein kinase" evidence="22">
    <location>
        <begin position="675"/>
        <end position="941"/>
    </location>
</feature>
<dbReference type="InterPro" id="IPR017441">
    <property type="entry name" value="Protein_kinase_ATP_BS"/>
</dbReference>
<dbReference type="Gene3D" id="1.10.510.10">
    <property type="entry name" value="Transferase(Phosphotransferase) domain 1"/>
    <property type="match status" value="1"/>
</dbReference>
<evidence type="ECO:0000256" key="3">
    <source>
        <dbReference type="ARBA" id="ARBA00022572"/>
    </source>
</evidence>
<feature type="transmembrane region" description="Helical" evidence="21">
    <location>
        <begin position="574"/>
        <end position="596"/>
    </location>
</feature>
<dbReference type="PROSITE" id="PS00021">
    <property type="entry name" value="KRINGLE_1"/>
    <property type="match status" value="1"/>
</dbReference>
<dbReference type="PIRSF" id="PIRSF000615">
    <property type="entry name" value="TyrPK_CSF1-R"/>
    <property type="match status" value="1"/>
</dbReference>
<dbReference type="InterPro" id="IPR018056">
    <property type="entry name" value="Kringle_CS"/>
</dbReference>
<keyword evidence="15" id="KW-0393">Immunoglobulin domain</keyword>
<evidence type="ECO:0000256" key="13">
    <source>
        <dbReference type="ARBA" id="ARBA00023170"/>
    </source>
</evidence>
<dbReference type="InterPro" id="IPR008266">
    <property type="entry name" value="Tyr_kinase_AS"/>
</dbReference>
<feature type="compositionally biased region" description="Low complexity" evidence="20">
    <location>
        <begin position="1039"/>
        <end position="1059"/>
    </location>
</feature>
<dbReference type="InterPro" id="IPR003599">
    <property type="entry name" value="Ig_sub"/>
</dbReference>
<keyword evidence="4" id="KW-0808">Transferase</keyword>
<dbReference type="PANTHER" id="PTHR24416:SF611">
    <property type="entry name" value="TYROSINE-PROTEIN KINASE TRANSMEMBRANE RECEPTOR ROR"/>
    <property type="match status" value="1"/>
</dbReference>
<evidence type="ECO:0000256" key="18">
    <source>
        <dbReference type="PROSITE-ProRule" id="PRU10141"/>
    </source>
</evidence>
<dbReference type="PANTHER" id="PTHR24416">
    <property type="entry name" value="TYROSINE-PROTEIN KINASE RECEPTOR"/>
    <property type="match status" value="1"/>
</dbReference>
<comment type="similarity">
    <text evidence="19">Belongs to the protein kinase superfamily. Tyr protein kinase family. Insulin receptor subfamily.</text>
</comment>
<feature type="binding site" evidence="18">
    <location>
        <position position="708"/>
    </location>
    <ligand>
        <name>ATP</name>
        <dbReference type="ChEBI" id="CHEBI:30616"/>
    </ligand>
</feature>
<evidence type="ECO:0000256" key="17">
    <source>
        <dbReference type="PROSITE-ProRule" id="PRU00121"/>
    </source>
</evidence>
<dbReference type="InterPro" id="IPR000001">
    <property type="entry name" value="Kringle"/>
</dbReference>
<keyword evidence="2 19" id="KW-0597">Phosphoprotein</keyword>
<protein>
    <recommendedName>
        <fullName evidence="19">Tyrosine-protein kinase receptor</fullName>
        <ecNumber evidence="19">2.7.10.1</ecNumber>
    </recommendedName>
</protein>
<dbReference type="Pfam" id="PF07714">
    <property type="entry name" value="PK_Tyr_Ser-Thr"/>
    <property type="match status" value="1"/>
</dbReference>
<proteinExistence type="inferred from homology"/>
<keyword evidence="10 21" id="KW-0472">Membrane</keyword>
<evidence type="ECO:0000256" key="12">
    <source>
        <dbReference type="ARBA" id="ARBA00023157"/>
    </source>
</evidence>
<dbReference type="Gene3D" id="1.10.2000.10">
    <property type="entry name" value="Frizzled cysteine-rich domain"/>
    <property type="match status" value="1"/>
</dbReference>
<comment type="catalytic activity">
    <reaction evidence="16 19">
        <text>L-tyrosyl-[protein] + ATP = O-phospho-L-tyrosyl-[protein] + ADP + H(+)</text>
        <dbReference type="Rhea" id="RHEA:10596"/>
        <dbReference type="Rhea" id="RHEA-COMP:10136"/>
        <dbReference type="Rhea" id="RHEA-COMP:20101"/>
        <dbReference type="ChEBI" id="CHEBI:15378"/>
        <dbReference type="ChEBI" id="CHEBI:30616"/>
        <dbReference type="ChEBI" id="CHEBI:46858"/>
        <dbReference type="ChEBI" id="CHEBI:61978"/>
        <dbReference type="ChEBI" id="CHEBI:456216"/>
        <dbReference type="EC" id="2.7.10.1"/>
    </reaction>
</comment>
<dbReference type="Pfam" id="PF13927">
    <property type="entry name" value="Ig_3"/>
    <property type="match status" value="1"/>
</dbReference>
<evidence type="ECO:0000313" key="26">
    <source>
        <dbReference type="EMBL" id="KAK6622179.1"/>
    </source>
</evidence>
<comment type="subcellular location">
    <subcellularLocation>
        <location evidence="1">Membrane</location>
        <topology evidence="1">Single-pass type I membrane protein</topology>
    </subcellularLocation>
</comment>
<feature type="compositionally biased region" description="Low complexity" evidence="20">
    <location>
        <begin position="973"/>
        <end position="993"/>
    </location>
</feature>
<dbReference type="InterPro" id="IPR007110">
    <property type="entry name" value="Ig-like_dom"/>
</dbReference>
<evidence type="ECO:0000256" key="16">
    <source>
        <dbReference type="ARBA" id="ARBA00051243"/>
    </source>
</evidence>
<dbReference type="SUPFAM" id="SSF48726">
    <property type="entry name" value="Immunoglobulin"/>
    <property type="match status" value="1"/>
</dbReference>
<dbReference type="InterPro" id="IPR002011">
    <property type="entry name" value="Tyr_kinase_rcpt_2_CS"/>
</dbReference>
<keyword evidence="3 17" id="KW-0420">Kringle</keyword>
<dbReference type="InterPro" id="IPR036790">
    <property type="entry name" value="Frizzled_dom_sf"/>
</dbReference>
<dbReference type="InterPro" id="IPR020067">
    <property type="entry name" value="Frizzled_dom"/>
</dbReference>
<dbReference type="InterPro" id="IPR036179">
    <property type="entry name" value="Ig-like_dom_sf"/>
</dbReference>
<dbReference type="CDD" id="cd00108">
    <property type="entry name" value="KR"/>
    <property type="match status" value="1"/>
</dbReference>
<dbReference type="Gene3D" id="2.60.40.10">
    <property type="entry name" value="Immunoglobulins"/>
    <property type="match status" value="1"/>
</dbReference>
<keyword evidence="8 18" id="KW-0067">ATP-binding</keyword>
<dbReference type="SMART" id="SM00219">
    <property type="entry name" value="TyrKc"/>
    <property type="match status" value="1"/>
</dbReference>
<keyword evidence="12" id="KW-1015">Disulfide bond</keyword>
<dbReference type="EMBL" id="JAWJWF010000047">
    <property type="protein sequence ID" value="KAK6622179.1"/>
    <property type="molecule type" value="Genomic_DNA"/>
</dbReference>
<evidence type="ECO:0000256" key="1">
    <source>
        <dbReference type="ARBA" id="ARBA00004479"/>
    </source>
</evidence>
<feature type="domain" description="Kringle" evidence="24">
    <location>
        <begin position="495"/>
        <end position="570"/>
    </location>
</feature>
<evidence type="ECO:0000256" key="8">
    <source>
        <dbReference type="ARBA" id="ARBA00022840"/>
    </source>
</evidence>
<evidence type="ECO:0000259" key="22">
    <source>
        <dbReference type="PROSITE" id="PS50011"/>
    </source>
</evidence>
<dbReference type="SMART" id="SM00130">
    <property type="entry name" value="KR"/>
    <property type="match status" value="1"/>
</dbReference>
<dbReference type="InterPro" id="IPR013783">
    <property type="entry name" value="Ig-like_fold"/>
</dbReference>
<keyword evidence="6 18" id="KW-0547">Nucleotide-binding</keyword>
<dbReference type="PROSITE" id="PS00239">
    <property type="entry name" value="RECEPTOR_TYR_KIN_II"/>
    <property type="match status" value="1"/>
</dbReference>
<evidence type="ECO:0000256" key="7">
    <source>
        <dbReference type="ARBA" id="ARBA00022777"/>
    </source>
</evidence>
<evidence type="ECO:0000256" key="5">
    <source>
        <dbReference type="ARBA" id="ARBA00022692"/>
    </source>
</evidence>
<evidence type="ECO:0000256" key="9">
    <source>
        <dbReference type="ARBA" id="ARBA00022989"/>
    </source>
</evidence>
<keyword evidence="14" id="KW-0325">Glycoprotein</keyword>
<dbReference type="PROSITE" id="PS50038">
    <property type="entry name" value="FZ"/>
    <property type="match status" value="1"/>
</dbReference>
<dbReference type="PRINTS" id="PR00109">
    <property type="entry name" value="TYRKINASE"/>
</dbReference>
<dbReference type="PROSITE" id="PS00107">
    <property type="entry name" value="PROTEIN_KINASE_ATP"/>
    <property type="match status" value="1"/>
</dbReference>
<dbReference type="PROSITE" id="PS00109">
    <property type="entry name" value="PROTEIN_KINASE_TYR"/>
    <property type="match status" value="1"/>
</dbReference>
<dbReference type="InterPro" id="IPR041775">
    <property type="entry name" value="Ror-like_CRD"/>
</dbReference>
<evidence type="ECO:0000256" key="4">
    <source>
        <dbReference type="ARBA" id="ARBA00022679"/>
    </source>
</evidence>
<evidence type="ECO:0000256" key="20">
    <source>
        <dbReference type="SAM" id="MobiDB-lite"/>
    </source>
</evidence>
<evidence type="ECO:0000259" key="23">
    <source>
        <dbReference type="PROSITE" id="PS50038"/>
    </source>
</evidence>
<feature type="region of interest" description="Disordered" evidence="20">
    <location>
        <begin position="969"/>
        <end position="1059"/>
    </location>
</feature>
<keyword evidence="13 19" id="KW-0675">Receptor</keyword>
<evidence type="ECO:0000259" key="24">
    <source>
        <dbReference type="PROSITE" id="PS50070"/>
    </source>
</evidence>
<sequence>MKTPQKANSILNGGEDRSNVRVLSGMFKASIDEKKLSLKTFSYWIKLETSIKINCSFNTEIIIPAPNFDGPTMEGQDDYNYEDYNTGDETQIGNGTEVTTSIKDEGYLKIIKGLTNITKPAGEGVKLRCEATGEPPPTKFEWLKNEAPIVEEKNRLVARSYKLKGKHEVNSLGTRLKISTLEVHDTGFYTCQISNGIKTVESTGVLKVRVNPFSKPMEISPFSHFTDLFDGSFHDIGLSNSGSNGGFNFDHINGGMKKHNMSLGGTFPNVHTFGMSPDHLGNHFSQNHPPPPDPFEETQLPKGTFHLDDYNSKHIFANPTSGNTKSSSSSKFHNTFVPDLKNDIGKNVVDHSVEPVCQLYRGTRCQKYVGNKTVYIPSNLTQKMLEEKVNVAFTVIENSNDISPGCEAYAEPSLCYSAFPICNSNPSKPPHRICREDCELLENVLCRLEYALAKSHPLIGMQLSLPECEELPEIHSEESRGCLRMGIQKQKQEPYCYWGAGGGYRGTQHLTAKGQLCVPWSYQQEFAVTDYPELVGHNYCRNPGNTEDRPWCFTEYEDRLHRELCDVPQCVSHMWFYILAPCTALMVLFIFWLIYFCCKRRKRNRNDYHRNQNFTTAKIVNGKNSPAKPKAVFNNRPNDNGNLEMNALLPGFQSNNKGQRPHNVVRAREYQLSNVKFLEELGEGAFGKVYKGEVYVSKTEPVLQVAIKTLKENATLKTQQDFRREVELMSELRHPNIVCLLGVVKRQQPYAMLFEYMTQGDLHEYLMLHSPRSADDNGGHILDQHEFLQIALQVAAGMDYLSSHHYVHRDLAARNCLVGDNLTVKISDFGLSRDVYSSDYYRVQSKSLLPVRWMPPESILYGKFTTESDVWSYGVVLWEIYSYGLQPYYGYNNQEVIEMIRSRQLLPCPEDCPSRIYSLMVECWHEVPSRRPHFPELHARLNAWCMESTRVVNYSPNSQGMWSTMDETSFRGTTCSSNSNTSHKSSTNPSNKTQSTQVSGPPVRPQMPAPHRPPNNMGPPMRSFNQTGNKNMANQKYWPLGSNSLPKSSNSSCSGQSSNTNWSNLNLAEEQNHRSQLDKNNFEFARCIEPKNQVIIMPNHRGLNESKISNI</sequence>
<evidence type="ECO:0000256" key="10">
    <source>
        <dbReference type="ARBA" id="ARBA00023136"/>
    </source>
</evidence>
<dbReference type="Pfam" id="PF01392">
    <property type="entry name" value="Fz"/>
    <property type="match status" value="1"/>
</dbReference>
<feature type="domain" description="Ig-like" evidence="25">
    <location>
        <begin position="122"/>
        <end position="207"/>
    </location>
</feature>
<evidence type="ECO:0000256" key="2">
    <source>
        <dbReference type="ARBA" id="ARBA00022553"/>
    </source>
</evidence>
<dbReference type="Gene3D" id="2.40.20.10">
    <property type="entry name" value="Plasminogen Kringle 4"/>
    <property type="match status" value="1"/>
</dbReference>
<dbReference type="PROSITE" id="PS50011">
    <property type="entry name" value="PROTEIN_KINASE_DOM"/>
    <property type="match status" value="1"/>
</dbReference>
<dbReference type="CDD" id="cd05048">
    <property type="entry name" value="PTKc_Ror"/>
    <property type="match status" value="1"/>
</dbReference>
<name>A0ABR1AN46_POLSC</name>
<evidence type="ECO:0000259" key="25">
    <source>
        <dbReference type="PROSITE" id="PS50835"/>
    </source>
</evidence>
<dbReference type="SMART" id="SM00409">
    <property type="entry name" value="IG"/>
    <property type="match status" value="1"/>
</dbReference>
<dbReference type="PRINTS" id="PR00018">
    <property type="entry name" value="KRINGLE"/>
</dbReference>